<evidence type="ECO:0000256" key="8">
    <source>
        <dbReference type="PROSITE-ProRule" id="PRU00703"/>
    </source>
</evidence>
<keyword evidence="4" id="KW-0677">Repeat</keyword>
<evidence type="ECO:0000256" key="6">
    <source>
        <dbReference type="ARBA" id="ARBA00023122"/>
    </source>
</evidence>
<reference evidence="13" key="1">
    <citation type="journal article" date="2014" name="Int. J. Syst. Evol. Microbiol.">
        <title>Complete genome sequence of Corynebacterium casei LMG S-19264T (=DSM 44701T), isolated from a smear-ripened cheese.</title>
        <authorList>
            <consortium name="US DOE Joint Genome Institute (JGI-PGF)"/>
            <person name="Walter F."/>
            <person name="Albersmeier A."/>
            <person name="Kalinowski J."/>
            <person name="Ruckert C."/>
        </authorList>
    </citation>
    <scope>NUCLEOTIDE SEQUENCE</scope>
    <source>
        <strain evidence="13">JCM 31311</strain>
    </source>
</reference>
<name>A0A918CH99_9DEIO</name>
<comment type="subcellular location">
    <subcellularLocation>
        <location evidence="1">Cell membrane</location>
        <topology evidence="1">Multi-pass membrane protein</topology>
    </subcellularLocation>
</comment>
<evidence type="ECO:0000256" key="7">
    <source>
        <dbReference type="ARBA" id="ARBA00023136"/>
    </source>
</evidence>
<dbReference type="InterPro" id="IPR046342">
    <property type="entry name" value="CBS_dom_sf"/>
</dbReference>
<evidence type="ECO:0000313" key="14">
    <source>
        <dbReference type="Proteomes" id="UP000603865"/>
    </source>
</evidence>
<keyword evidence="14" id="KW-1185">Reference proteome</keyword>
<organism evidence="13 14">
    <name type="scientific">Deinococcus ruber</name>
    <dbReference type="NCBI Taxonomy" id="1848197"/>
    <lineage>
        <taxon>Bacteria</taxon>
        <taxon>Thermotogati</taxon>
        <taxon>Deinococcota</taxon>
        <taxon>Deinococci</taxon>
        <taxon>Deinococcales</taxon>
        <taxon>Deinococcaceae</taxon>
        <taxon>Deinococcus</taxon>
    </lineage>
</organism>
<dbReference type="Proteomes" id="UP000603865">
    <property type="component" value="Unassembled WGS sequence"/>
</dbReference>
<evidence type="ECO:0000256" key="9">
    <source>
        <dbReference type="PROSITE-ProRule" id="PRU01193"/>
    </source>
</evidence>
<dbReference type="SMART" id="SM00116">
    <property type="entry name" value="CBS"/>
    <property type="match status" value="2"/>
</dbReference>
<dbReference type="InterPro" id="IPR002550">
    <property type="entry name" value="CNNM"/>
</dbReference>
<keyword evidence="3 9" id="KW-0812">Transmembrane</keyword>
<dbReference type="RefSeq" id="WP_189092068.1">
    <property type="nucleotide sequence ID" value="NZ_BMQL01000028.1"/>
</dbReference>
<feature type="transmembrane region" description="Helical" evidence="10">
    <location>
        <begin position="100"/>
        <end position="121"/>
    </location>
</feature>
<dbReference type="GO" id="GO:0005886">
    <property type="term" value="C:plasma membrane"/>
    <property type="evidence" value="ECO:0007669"/>
    <property type="project" value="UniProtKB-SubCell"/>
</dbReference>
<evidence type="ECO:0000259" key="11">
    <source>
        <dbReference type="PROSITE" id="PS51371"/>
    </source>
</evidence>
<evidence type="ECO:0000256" key="5">
    <source>
        <dbReference type="ARBA" id="ARBA00022989"/>
    </source>
</evidence>
<dbReference type="InterPro" id="IPR051676">
    <property type="entry name" value="UPF0053_domain"/>
</dbReference>
<feature type="domain" description="CNNM transmembrane" evidence="12">
    <location>
        <begin position="1"/>
        <end position="200"/>
    </location>
</feature>
<dbReference type="PROSITE" id="PS51846">
    <property type="entry name" value="CNNM"/>
    <property type="match status" value="1"/>
</dbReference>
<evidence type="ECO:0000256" key="3">
    <source>
        <dbReference type="ARBA" id="ARBA00022692"/>
    </source>
</evidence>
<dbReference type="Gene3D" id="3.30.465.10">
    <property type="match status" value="1"/>
</dbReference>
<dbReference type="PANTHER" id="PTHR43099:SF4">
    <property type="entry name" value="INTEGRAL MEMBRANE PROTEIN"/>
    <property type="match status" value="1"/>
</dbReference>
<evidence type="ECO:0000256" key="4">
    <source>
        <dbReference type="ARBA" id="ARBA00022737"/>
    </source>
</evidence>
<dbReference type="PANTHER" id="PTHR43099">
    <property type="entry name" value="UPF0053 PROTEIN YRKA"/>
    <property type="match status" value="1"/>
</dbReference>
<reference evidence="13" key="2">
    <citation type="submission" date="2020-09" db="EMBL/GenBank/DDBJ databases">
        <authorList>
            <person name="Sun Q."/>
            <person name="Ohkuma M."/>
        </authorList>
    </citation>
    <scope>NUCLEOTIDE SEQUENCE</scope>
    <source>
        <strain evidence="13">JCM 31311</strain>
    </source>
</reference>
<gene>
    <name evidence="13" type="ORF">GCM10008957_37820</name>
</gene>
<dbReference type="AlphaFoldDB" id="A0A918CH99"/>
<protein>
    <submittedName>
        <fullName evidence="13">Hemolysin</fullName>
    </submittedName>
</protein>
<dbReference type="InterPro" id="IPR036318">
    <property type="entry name" value="FAD-bd_PCMH-like_sf"/>
</dbReference>
<dbReference type="GO" id="GO:0050660">
    <property type="term" value="F:flavin adenine dinucleotide binding"/>
    <property type="evidence" value="ECO:0007669"/>
    <property type="project" value="InterPro"/>
</dbReference>
<comment type="caution">
    <text evidence="13">The sequence shown here is derived from an EMBL/GenBank/DDBJ whole genome shotgun (WGS) entry which is preliminary data.</text>
</comment>
<dbReference type="InterPro" id="IPR016169">
    <property type="entry name" value="FAD-bd_PCMH_sub2"/>
</dbReference>
<evidence type="ECO:0000259" key="12">
    <source>
        <dbReference type="PROSITE" id="PS51846"/>
    </source>
</evidence>
<feature type="domain" description="CBS" evidence="11">
    <location>
        <begin position="283"/>
        <end position="340"/>
    </location>
</feature>
<dbReference type="CDD" id="cd04590">
    <property type="entry name" value="CBS_pair_CorC_HlyC_assoc"/>
    <property type="match status" value="1"/>
</dbReference>
<dbReference type="InterPro" id="IPR000644">
    <property type="entry name" value="CBS_dom"/>
</dbReference>
<dbReference type="PROSITE" id="PS51371">
    <property type="entry name" value="CBS"/>
    <property type="match status" value="2"/>
</dbReference>
<dbReference type="EMBL" id="BMQL01000028">
    <property type="protein sequence ID" value="GGR22204.1"/>
    <property type="molecule type" value="Genomic_DNA"/>
</dbReference>
<dbReference type="Pfam" id="PF01595">
    <property type="entry name" value="CNNM"/>
    <property type="match status" value="1"/>
</dbReference>
<dbReference type="Gene3D" id="3.10.580.10">
    <property type="entry name" value="CBS-domain"/>
    <property type="match status" value="1"/>
</dbReference>
<evidence type="ECO:0000256" key="1">
    <source>
        <dbReference type="ARBA" id="ARBA00004651"/>
    </source>
</evidence>
<evidence type="ECO:0000256" key="10">
    <source>
        <dbReference type="SAM" id="Phobius"/>
    </source>
</evidence>
<dbReference type="SUPFAM" id="SSF56176">
    <property type="entry name" value="FAD-binding/transporter-associated domain-like"/>
    <property type="match status" value="1"/>
</dbReference>
<keyword evidence="5 9" id="KW-1133">Transmembrane helix</keyword>
<dbReference type="InterPro" id="IPR005170">
    <property type="entry name" value="Transptr-assoc_dom"/>
</dbReference>
<evidence type="ECO:0000256" key="2">
    <source>
        <dbReference type="ARBA" id="ARBA00022475"/>
    </source>
</evidence>
<feature type="transmembrane region" description="Helical" evidence="10">
    <location>
        <begin position="142"/>
        <end position="163"/>
    </location>
</feature>
<keyword evidence="2" id="KW-1003">Cell membrane</keyword>
<proteinExistence type="predicted"/>
<dbReference type="Pfam" id="PF00571">
    <property type="entry name" value="CBS"/>
    <property type="match status" value="2"/>
</dbReference>
<accession>A0A918CH99</accession>
<keyword evidence="7 9" id="KW-0472">Membrane</keyword>
<keyword evidence="6 8" id="KW-0129">CBS domain</keyword>
<dbReference type="SMART" id="SM01091">
    <property type="entry name" value="CorC_HlyC"/>
    <property type="match status" value="1"/>
</dbReference>
<dbReference type="InterPro" id="IPR044751">
    <property type="entry name" value="Ion_transp-like_CBS"/>
</dbReference>
<feature type="domain" description="CBS" evidence="11">
    <location>
        <begin position="219"/>
        <end position="280"/>
    </location>
</feature>
<sequence>MNAALPVLVIVLLVAVNAFYVVAEFATVGARRSRVQEAAELGNGNAAVLLNVLRDPKRLDTQVAACQVGITLSSLVAGAYGEAQLAPLLEPALGTVGGPVLATIIVLALITTLQVVLGELLPKTVALRYPERLAIATLRPMLLSLWLFRPLISLFNGAAFAVMRAARLNTQHSHAHVHSPEELKDLYRDSAAGGLIDVAERDMVAGILNVEHRVVREIMTPRVRVVSVSAQLTVQAALQQLAGKAYSRFPVTGTDAEDLVGVVHLRALFLAAEQQPGQQVREVMRSPLIVTESMPVPQLWRRLHEAARHSAVVVDERGSIVGLVTLEDALEEILGEIQDEFDQEEEPISVLGQRVTVRGDVRVDTLNDRFDLHLATDEVDTISGWLWSELGRLPMVGDEVAAEQDPVYFRVEAMDRRAVQRVSFNLPEGRL</sequence>
<evidence type="ECO:0000313" key="13">
    <source>
        <dbReference type="EMBL" id="GGR22204.1"/>
    </source>
</evidence>
<dbReference type="SUPFAM" id="SSF54631">
    <property type="entry name" value="CBS-domain pair"/>
    <property type="match status" value="1"/>
</dbReference>
<dbReference type="Pfam" id="PF03471">
    <property type="entry name" value="CorC_HlyC"/>
    <property type="match status" value="1"/>
</dbReference>